<dbReference type="InterPro" id="IPR044053">
    <property type="entry name" value="AsaB-like"/>
</dbReference>
<dbReference type="NCBIfam" id="NF041278">
    <property type="entry name" value="CmcJ_NvfI_EfuI"/>
    <property type="match status" value="1"/>
</dbReference>
<gene>
    <name evidence="2" type="ORF">L207DRAFT_629338</name>
</gene>
<dbReference type="PANTHER" id="PTHR34598">
    <property type="entry name" value="BLL6449 PROTEIN"/>
    <property type="match status" value="1"/>
</dbReference>
<accession>A0A2J6S7Y7</accession>
<reference evidence="2 3" key="1">
    <citation type="submission" date="2016-04" db="EMBL/GenBank/DDBJ databases">
        <title>A degradative enzymes factory behind the ericoid mycorrhizal symbiosis.</title>
        <authorList>
            <consortium name="DOE Joint Genome Institute"/>
            <person name="Martino E."/>
            <person name="Morin E."/>
            <person name="Grelet G."/>
            <person name="Kuo A."/>
            <person name="Kohler A."/>
            <person name="Daghino S."/>
            <person name="Barry K."/>
            <person name="Choi C."/>
            <person name="Cichocki N."/>
            <person name="Clum A."/>
            <person name="Copeland A."/>
            <person name="Hainaut M."/>
            <person name="Haridas S."/>
            <person name="Labutti K."/>
            <person name="Lindquist E."/>
            <person name="Lipzen A."/>
            <person name="Khouja H.-R."/>
            <person name="Murat C."/>
            <person name="Ohm R."/>
            <person name="Olson A."/>
            <person name="Spatafora J."/>
            <person name="Veneault-Fourrey C."/>
            <person name="Henrissat B."/>
            <person name="Grigoriev I."/>
            <person name="Martin F."/>
            <person name="Perotto S."/>
        </authorList>
    </citation>
    <scope>NUCLEOTIDE SEQUENCE [LARGE SCALE GENOMIC DNA]</scope>
    <source>
        <strain evidence="2 3">F</strain>
    </source>
</reference>
<evidence type="ECO:0000313" key="3">
    <source>
        <dbReference type="Proteomes" id="UP000235786"/>
    </source>
</evidence>
<dbReference type="OrthoDB" id="412788at2759"/>
<dbReference type="Proteomes" id="UP000235786">
    <property type="component" value="Unassembled WGS sequence"/>
</dbReference>
<evidence type="ECO:0000256" key="1">
    <source>
        <dbReference type="ARBA" id="ARBA00023604"/>
    </source>
</evidence>
<keyword evidence="3" id="KW-1185">Reference proteome</keyword>
<name>A0A2J6S7Y7_HYAVF</name>
<dbReference type="AlphaFoldDB" id="A0A2J6S7Y7"/>
<dbReference type="EMBL" id="KZ613939">
    <property type="protein sequence ID" value="PMD46883.1"/>
    <property type="molecule type" value="Genomic_DNA"/>
</dbReference>
<protein>
    <submittedName>
        <fullName evidence="2">Uncharacterized protein</fullName>
    </submittedName>
</protein>
<sequence>MKKDIEAVISYWKDPGDGSRPDPENDAEIFLGHHDEDNRKMHITDMRDAEPNYSLDTNGFEVHSIPVKERDWENEEIVRTEYFGEISDLIKRVTGAKDVIVFTSALRGLARGSLKPREFGGKKVQAPSPRPHVDFSPENAEEFVRSRIPGSAGPGALGSAEVLALIRNAPRWQVLGIWKPLETVERDPLVLIDSRSVPDSDYCDLVRDKTAKLMGREMKWVLSMLKHGSKEEQHRWHYLSDMKPEEVLVFKHFDSKRDIPAWRCAHTSIEIPGTENLPPRRSIDVRALVCY</sequence>
<dbReference type="STRING" id="1149755.A0A2J6S7Y7"/>
<organism evidence="2 3">
    <name type="scientific">Hyaloscypha variabilis (strain UAMH 11265 / GT02V1 / F)</name>
    <name type="common">Meliniomyces variabilis</name>
    <dbReference type="NCBI Taxonomy" id="1149755"/>
    <lineage>
        <taxon>Eukaryota</taxon>
        <taxon>Fungi</taxon>
        <taxon>Dikarya</taxon>
        <taxon>Ascomycota</taxon>
        <taxon>Pezizomycotina</taxon>
        <taxon>Leotiomycetes</taxon>
        <taxon>Helotiales</taxon>
        <taxon>Hyaloscyphaceae</taxon>
        <taxon>Hyaloscypha</taxon>
        <taxon>Hyaloscypha variabilis</taxon>
    </lineage>
</organism>
<comment type="similarity">
    <text evidence="1">Belongs to the asaB hydroxylase/desaturase family.</text>
</comment>
<evidence type="ECO:0000313" key="2">
    <source>
        <dbReference type="EMBL" id="PMD46883.1"/>
    </source>
</evidence>
<proteinExistence type="inferred from homology"/>
<dbReference type="GO" id="GO:0016491">
    <property type="term" value="F:oxidoreductase activity"/>
    <property type="evidence" value="ECO:0007669"/>
    <property type="project" value="InterPro"/>
</dbReference>
<dbReference type="PANTHER" id="PTHR34598:SF3">
    <property type="entry name" value="OXIDOREDUCTASE AN1597"/>
    <property type="match status" value="1"/>
</dbReference>